<evidence type="ECO:0000313" key="2">
    <source>
        <dbReference type="Proteomes" id="UP000018550"/>
    </source>
</evidence>
<evidence type="ECO:0000313" key="1">
    <source>
        <dbReference type="EMBL" id="AHB36818.1"/>
    </source>
</evidence>
<dbReference type="EMBL" id="CP006682">
    <property type="protein sequence ID" value="AHB36818.1"/>
    <property type="molecule type" value="Genomic_DNA"/>
</dbReference>
<proteinExistence type="predicted"/>
<dbReference type="Proteomes" id="UP000018550">
    <property type="component" value="Chromosome"/>
</dbReference>
<dbReference type="RefSeq" id="WP_023790273.1">
    <property type="nucleotide sequence ID" value="NC_022998.1"/>
</dbReference>
<sequence>MTIKLNDIVILKKPHPSKTQKWIVVRIGTTYKLKSSINPSIFLEFTKDKLIKVIKEIESEIK</sequence>
<accession>V5RK11</accession>
<dbReference type="InterPro" id="IPR009296">
    <property type="entry name" value="DUF951"/>
</dbReference>
<dbReference type="OrthoDB" id="400188at2"/>
<name>V5RK11_SPIAP</name>
<gene>
    <name evidence="1" type="ORF">SAPIS_v1c09730</name>
</gene>
<dbReference type="KEGG" id="sapi:SAPIS_v1c09730"/>
<dbReference type="STRING" id="1276258.SAPIS_v1c09730"/>
<dbReference type="HOGENOM" id="CLU_180138_0_2_14"/>
<evidence type="ECO:0008006" key="3">
    <source>
        <dbReference type="Google" id="ProtNLM"/>
    </source>
</evidence>
<reference evidence="1 2" key="1">
    <citation type="journal article" date="2014" name="Genome Announc.">
        <title>Complete Genome Sequence of Spiroplasma apis B31T (ATCC 33834), a Bacterium Associated with May Disease of Honeybees (Apis mellifera).</title>
        <authorList>
            <person name="Ku C."/>
            <person name="Lo W.S."/>
            <person name="Chen L.L."/>
            <person name="Kuo C.H."/>
        </authorList>
    </citation>
    <scope>NUCLEOTIDE SEQUENCE [LARGE SCALE GENOMIC DNA]</scope>
    <source>
        <strain evidence="1">B31</strain>
    </source>
</reference>
<keyword evidence="2" id="KW-1185">Reference proteome</keyword>
<dbReference type="AlphaFoldDB" id="V5RK11"/>
<dbReference type="PATRIC" id="fig|1276258.3.peg.996"/>
<organism evidence="1 2">
    <name type="scientific">Spiroplasma apis B31</name>
    <dbReference type="NCBI Taxonomy" id="1276258"/>
    <lineage>
        <taxon>Bacteria</taxon>
        <taxon>Bacillati</taxon>
        <taxon>Mycoplasmatota</taxon>
        <taxon>Mollicutes</taxon>
        <taxon>Entomoplasmatales</taxon>
        <taxon>Spiroplasmataceae</taxon>
        <taxon>Spiroplasma</taxon>
    </lineage>
</organism>
<protein>
    <recommendedName>
        <fullName evidence="3">DUF951 domain-containing protein</fullName>
    </recommendedName>
</protein>
<dbReference type="Pfam" id="PF06107">
    <property type="entry name" value="DUF951"/>
    <property type="match status" value="1"/>
</dbReference>